<protein>
    <submittedName>
        <fullName evidence="1">Uncharacterized protein</fullName>
    </submittedName>
</protein>
<reference evidence="1" key="1">
    <citation type="journal article" date="2023" name="Mol. Biol. Evol.">
        <title>Third-Generation Sequencing Reveals the Adaptive Role of the Epigenome in Three Deep-Sea Polychaetes.</title>
        <authorList>
            <person name="Perez M."/>
            <person name="Aroh O."/>
            <person name="Sun Y."/>
            <person name="Lan Y."/>
            <person name="Juniper S.K."/>
            <person name="Young C.R."/>
            <person name="Angers B."/>
            <person name="Qian P.Y."/>
        </authorList>
    </citation>
    <scope>NUCLEOTIDE SEQUENCE</scope>
    <source>
        <strain evidence="1">R07B-5</strain>
    </source>
</reference>
<name>A0AAD9JFR0_RIDPI</name>
<dbReference type="Proteomes" id="UP001209878">
    <property type="component" value="Unassembled WGS sequence"/>
</dbReference>
<comment type="caution">
    <text evidence="1">The sequence shown here is derived from an EMBL/GenBank/DDBJ whole genome shotgun (WGS) entry which is preliminary data.</text>
</comment>
<keyword evidence="2" id="KW-1185">Reference proteome</keyword>
<evidence type="ECO:0000313" key="1">
    <source>
        <dbReference type="EMBL" id="KAK2152344.1"/>
    </source>
</evidence>
<proteinExistence type="predicted"/>
<evidence type="ECO:0000313" key="2">
    <source>
        <dbReference type="Proteomes" id="UP001209878"/>
    </source>
</evidence>
<dbReference type="EMBL" id="JAODUO010002467">
    <property type="protein sequence ID" value="KAK2152344.1"/>
    <property type="molecule type" value="Genomic_DNA"/>
</dbReference>
<accession>A0AAD9JFR0</accession>
<organism evidence="1 2">
    <name type="scientific">Ridgeia piscesae</name>
    <name type="common">Tubeworm</name>
    <dbReference type="NCBI Taxonomy" id="27915"/>
    <lineage>
        <taxon>Eukaryota</taxon>
        <taxon>Metazoa</taxon>
        <taxon>Spiralia</taxon>
        <taxon>Lophotrochozoa</taxon>
        <taxon>Annelida</taxon>
        <taxon>Polychaeta</taxon>
        <taxon>Sedentaria</taxon>
        <taxon>Canalipalpata</taxon>
        <taxon>Sabellida</taxon>
        <taxon>Siboglinidae</taxon>
        <taxon>Ridgeia</taxon>
    </lineage>
</organism>
<sequence>MIKQRFSSSIRNQHTTPSSWRCKNWKYSRDTQHACQKFGSDIRFQYVLERHVTYISRTAYYHIGRICRYLEQGHTKQLVHVLVTSRIVICYSLLNGLSVAVVEKLQCV</sequence>
<dbReference type="AlphaFoldDB" id="A0AAD9JFR0"/>
<gene>
    <name evidence="1" type="ORF">NP493_2482g00000</name>
</gene>